<evidence type="ECO:0000256" key="1">
    <source>
        <dbReference type="ARBA" id="ARBA00001231"/>
    </source>
</evidence>
<dbReference type="InterPro" id="IPR050226">
    <property type="entry name" value="NagZ_Beta-hexosaminidase"/>
</dbReference>
<evidence type="ECO:0000259" key="6">
    <source>
        <dbReference type="Pfam" id="PF00933"/>
    </source>
</evidence>
<dbReference type="EMBL" id="JACIJM010000004">
    <property type="protein sequence ID" value="MBB5721996.1"/>
    <property type="molecule type" value="Genomic_DNA"/>
</dbReference>
<dbReference type="GO" id="GO:0004563">
    <property type="term" value="F:beta-N-acetylhexosaminidase activity"/>
    <property type="evidence" value="ECO:0007669"/>
    <property type="project" value="UniProtKB-EC"/>
</dbReference>
<comment type="catalytic activity">
    <reaction evidence="1">
        <text>Hydrolysis of terminal non-reducing N-acetyl-D-hexosamine residues in N-acetyl-beta-D-hexosaminides.</text>
        <dbReference type="EC" id="3.2.1.52"/>
    </reaction>
</comment>
<dbReference type="InterPro" id="IPR036962">
    <property type="entry name" value="Glyco_hydro_3_N_sf"/>
</dbReference>
<evidence type="ECO:0000313" key="8">
    <source>
        <dbReference type="Proteomes" id="UP000535415"/>
    </source>
</evidence>
<dbReference type="RefSeq" id="WP_183527856.1">
    <property type="nucleotide sequence ID" value="NZ_JACIJM010000004.1"/>
</dbReference>
<dbReference type="GO" id="GO:0009254">
    <property type="term" value="P:peptidoglycan turnover"/>
    <property type="evidence" value="ECO:0007669"/>
    <property type="project" value="TreeGrafter"/>
</dbReference>
<dbReference type="Pfam" id="PF00933">
    <property type="entry name" value="Glyco_hydro_3"/>
    <property type="match status" value="1"/>
</dbReference>
<evidence type="ECO:0000256" key="3">
    <source>
        <dbReference type="ARBA" id="ARBA00012663"/>
    </source>
</evidence>
<proteinExistence type="inferred from homology"/>
<reference evidence="7 8" key="1">
    <citation type="submission" date="2020-08" db="EMBL/GenBank/DDBJ databases">
        <title>Genomic Encyclopedia of Type Strains, Phase IV (KMG-IV): sequencing the most valuable type-strain genomes for metagenomic binning, comparative biology and taxonomic classification.</title>
        <authorList>
            <person name="Goeker M."/>
        </authorList>
    </citation>
    <scope>NUCLEOTIDE SEQUENCE [LARGE SCALE GENOMIC DNA]</scope>
    <source>
        <strain evidence="7 8">DSM 101064</strain>
    </source>
</reference>
<dbReference type="InterPro" id="IPR017853">
    <property type="entry name" value="GH"/>
</dbReference>
<name>A0A7W9BKG1_9RHOB</name>
<sequence>MTIGATTFAPLGLRLSDWEKAFFRDANPWGFILFARNVDTPEQLRLLTAELRETVGRDAAIMIDQEGGRVQRMRAPHWAEYLPPLDQADKAKDAAHSFWLRARLIAAELRDVGIDANCGPTCDIASNETHPFLQNRCMGRDPATVIANARAVADGYLAGGVLPILKHMPGHGRTTVDSHLNLPTANATLSEARDWDFAPFRALNDVPLGMSAHMVFPEAGDLPATQNPTLINAIRRDIGFEGLLMTDDLSMEALSGTIGERASASIAAGCDMSLHCNGKPDDMTAVAAASGTMTDAAQIRADRALTFRKAPENIDISALKADLAAQLG</sequence>
<dbReference type="GO" id="GO:0005975">
    <property type="term" value="P:carbohydrate metabolic process"/>
    <property type="evidence" value="ECO:0007669"/>
    <property type="project" value="InterPro"/>
</dbReference>
<evidence type="ECO:0000313" key="7">
    <source>
        <dbReference type="EMBL" id="MBB5721996.1"/>
    </source>
</evidence>
<comment type="caution">
    <text evidence="7">The sequence shown here is derived from an EMBL/GenBank/DDBJ whole genome shotgun (WGS) entry which is preliminary data.</text>
</comment>
<dbReference type="AlphaFoldDB" id="A0A7W9BKG1"/>
<evidence type="ECO:0000256" key="2">
    <source>
        <dbReference type="ARBA" id="ARBA00005336"/>
    </source>
</evidence>
<evidence type="ECO:0000256" key="5">
    <source>
        <dbReference type="ARBA" id="ARBA00023295"/>
    </source>
</evidence>
<keyword evidence="4 7" id="KW-0378">Hydrolase</keyword>
<keyword evidence="5 7" id="KW-0326">Glycosidase</keyword>
<evidence type="ECO:0000256" key="4">
    <source>
        <dbReference type="ARBA" id="ARBA00022801"/>
    </source>
</evidence>
<dbReference type="EC" id="3.2.1.52" evidence="3"/>
<protein>
    <recommendedName>
        <fullName evidence="3">beta-N-acetylhexosaminidase</fullName>
        <ecNumber evidence="3">3.2.1.52</ecNumber>
    </recommendedName>
</protein>
<comment type="similarity">
    <text evidence="2">Belongs to the glycosyl hydrolase 3 family.</text>
</comment>
<dbReference type="Proteomes" id="UP000535415">
    <property type="component" value="Unassembled WGS sequence"/>
</dbReference>
<accession>A0A7W9BKG1</accession>
<dbReference type="InterPro" id="IPR001764">
    <property type="entry name" value="Glyco_hydro_3_N"/>
</dbReference>
<feature type="domain" description="Glycoside hydrolase family 3 N-terminal" evidence="6">
    <location>
        <begin position="30"/>
        <end position="286"/>
    </location>
</feature>
<dbReference type="PANTHER" id="PTHR30480:SF13">
    <property type="entry name" value="BETA-HEXOSAMINIDASE"/>
    <property type="match status" value="1"/>
</dbReference>
<organism evidence="7 8">
    <name type="scientific">Yoonia ponticola</name>
    <dbReference type="NCBI Taxonomy" id="1524255"/>
    <lineage>
        <taxon>Bacteria</taxon>
        <taxon>Pseudomonadati</taxon>
        <taxon>Pseudomonadota</taxon>
        <taxon>Alphaproteobacteria</taxon>
        <taxon>Rhodobacterales</taxon>
        <taxon>Paracoccaceae</taxon>
        <taxon>Yoonia</taxon>
    </lineage>
</organism>
<keyword evidence="8" id="KW-1185">Reference proteome</keyword>
<dbReference type="Gene3D" id="3.20.20.300">
    <property type="entry name" value="Glycoside hydrolase, family 3, N-terminal domain"/>
    <property type="match status" value="1"/>
</dbReference>
<gene>
    <name evidence="7" type="ORF">FHS72_001620</name>
</gene>
<dbReference type="PANTHER" id="PTHR30480">
    <property type="entry name" value="BETA-HEXOSAMINIDASE-RELATED"/>
    <property type="match status" value="1"/>
</dbReference>
<dbReference type="SUPFAM" id="SSF51445">
    <property type="entry name" value="(Trans)glycosidases"/>
    <property type="match status" value="1"/>
</dbReference>